<comment type="caution">
    <text evidence="4">The sequence shown here is derived from an EMBL/GenBank/DDBJ whole genome shotgun (WGS) entry which is preliminary data.</text>
</comment>
<evidence type="ECO:0000256" key="1">
    <source>
        <dbReference type="SAM" id="MobiDB-lite"/>
    </source>
</evidence>
<evidence type="ECO:0000256" key="2">
    <source>
        <dbReference type="SAM" id="Phobius"/>
    </source>
</evidence>
<feature type="region of interest" description="Disordered" evidence="1">
    <location>
        <begin position="90"/>
        <end position="138"/>
    </location>
</feature>
<accession>A0A919KSB9</accession>
<feature type="transmembrane region" description="Helical" evidence="2">
    <location>
        <begin position="57"/>
        <end position="79"/>
    </location>
</feature>
<organism evidence="4 5">
    <name type="scientific">Promicromonospora soli</name>
    <dbReference type="NCBI Taxonomy" id="2035533"/>
    <lineage>
        <taxon>Bacteria</taxon>
        <taxon>Bacillati</taxon>
        <taxon>Actinomycetota</taxon>
        <taxon>Actinomycetes</taxon>
        <taxon>Micrococcales</taxon>
        <taxon>Promicromonosporaceae</taxon>
        <taxon>Promicromonospora</taxon>
    </lineage>
</organism>
<evidence type="ECO:0000313" key="5">
    <source>
        <dbReference type="Proteomes" id="UP000627369"/>
    </source>
</evidence>
<dbReference type="Proteomes" id="UP000627369">
    <property type="component" value="Unassembled WGS sequence"/>
</dbReference>
<protein>
    <recommendedName>
        <fullName evidence="3">CBU-0592-like domain-containing protein</fullName>
    </recommendedName>
</protein>
<keyword evidence="2" id="KW-0472">Membrane</keyword>
<keyword evidence="2" id="KW-0812">Transmembrane</keyword>
<keyword evidence="5" id="KW-1185">Reference proteome</keyword>
<dbReference type="EMBL" id="BNAS01000002">
    <property type="protein sequence ID" value="GHH70689.1"/>
    <property type="molecule type" value="Genomic_DNA"/>
</dbReference>
<evidence type="ECO:0000259" key="3">
    <source>
        <dbReference type="Pfam" id="PF26604"/>
    </source>
</evidence>
<feature type="domain" description="CBU-0592-like" evidence="3">
    <location>
        <begin position="8"/>
        <end position="81"/>
    </location>
</feature>
<name>A0A919KSB9_9MICO</name>
<dbReference type="AlphaFoldDB" id="A0A919KSB9"/>
<sequence length="138" mass="13886">MTLMMVATALGWVGAVAGLVAYAMVSRGRWNADSLAFQGTNMVAGVTLLTVAATNGVWPSVAANIAAILIGMNAVATVLRAKKRPARNAPGLTVVEGTAQDRTEPAGQPAAPPHGVLASPRSSAGTPGVGHRVYAEAA</sequence>
<dbReference type="RefSeq" id="WP_189668885.1">
    <property type="nucleotide sequence ID" value="NZ_BNAS01000002.1"/>
</dbReference>
<reference evidence="4" key="1">
    <citation type="journal article" date="2014" name="Int. J. Syst. Evol. Microbiol.">
        <title>Complete genome sequence of Corynebacterium casei LMG S-19264T (=DSM 44701T), isolated from a smear-ripened cheese.</title>
        <authorList>
            <consortium name="US DOE Joint Genome Institute (JGI-PGF)"/>
            <person name="Walter F."/>
            <person name="Albersmeier A."/>
            <person name="Kalinowski J."/>
            <person name="Ruckert C."/>
        </authorList>
    </citation>
    <scope>NUCLEOTIDE SEQUENCE</scope>
    <source>
        <strain evidence="4">CGMCC 4.7398</strain>
    </source>
</reference>
<gene>
    <name evidence="4" type="ORF">GCM10017772_17700</name>
</gene>
<evidence type="ECO:0000313" key="4">
    <source>
        <dbReference type="EMBL" id="GHH70689.1"/>
    </source>
</evidence>
<keyword evidence="2" id="KW-1133">Transmembrane helix</keyword>
<reference evidence="4" key="2">
    <citation type="submission" date="2020-09" db="EMBL/GenBank/DDBJ databases">
        <authorList>
            <person name="Sun Q."/>
            <person name="Zhou Y."/>
        </authorList>
    </citation>
    <scope>NUCLEOTIDE SEQUENCE</scope>
    <source>
        <strain evidence="4">CGMCC 4.7398</strain>
    </source>
</reference>
<dbReference type="Pfam" id="PF26604">
    <property type="entry name" value="CBU_0592"/>
    <property type="match status" value="1"/>
</dbReference>
<dbReference type="InterPro" id="IPR058058">
    <property type="entry name" value="CBU_0592-like"/>
</dbReference>
<proteinExistence type="predicted"/>